<evidence type="ECO:0000313" key="2">
    <source>
        <dbReference type="EMBL" id="THV07157.1"/>
    </source>
</evidence>
<dbReference type="OrthoDB" id="10482097at2759"/>
<evidence type="ECO:0000256" key="1">
    <source>
        <dbReference type="SAM" id="MobiDB-lite"/>
    </source>
</evidence>
<dbReference type="Proteomes" id="UP000297245">
    <property type="component" value="Unassembled WGS sequence"/>
</dbReference>
<reference evidence="2 3" key="1">
    <citation type="journal article" date="2019" name="Nat. Ecol. Evol.">
        <title>Megaphylogeny resolves global patterns of mushroom evolution.</title>
        <authorList>
            <person name="Varga T."/>
            <person name="Krizsan K."/>
            <person name="Foldi C."/>
            <person name="Dima B."/>
            <person name="Sanchez-Garcia M."/>
            <person name="Sanchez-Ramirez S."/>
            <person name="Szollosi G.J."/>
            <person name="Szarkandi J.G."/>
            <person name="Papp V."/>
            <person name="Albert L."/>
            <person name="Andreopoulos W."/>
            <person name="Angelini C."/>
            <person name="Antonin V."/>
            <person name="Barry K.W."/>
            <person name="Bougher N.L."/>
            <person name="Buchanan P."/>
            <person name="Buyck B."/>
            <person name="Bense V."/>
            <person name="Catcheside P."/>
            <person name="Chovatia M."/>
            <person name="Cooper J."/>
            <person name="Damon W."/>
            <person name="Desjardin D."/>
            <person name="Finy P."/>
            <person name="Geml J."/>
            <person name="Haridas S."/>
            <person name="Hughes K."/>
            <person name="Justo A."/>
            <person name="Karasinski D."/>
            <person name="Kautmanova I."/>
            <person name="Kiss B."/>
            <person name="Kocsube S."/>
            <person name="Kotiranta H."/>
            <person name="LaButti K.M."/>
            <person name="Lechner B.E."/>
            <person name="Liimatainen K."/>
            <person name="Lipzen A."/>
            <person name="Lukacs Z."/>
            <person name="Mihaltcheva S."/>
            <person name="Morgado L.N."/>
            <person name="Niskanen T."/>
            <person name="Noordeloos M.E."/>
            <person name="Ohm R.A."/>
            <person name="Ortiz-Santana B."/>
            <person name="Ovrebo C."/>
            <person name="Racz N."/>
            <person name="Riley R."/>
            <person name="Savchenko A."/>
            <person name="Shiryaev A."/>
            <person name="Soop K."/>
            <person name="Spirin V."/>
            <person name="Szebenyi C."/>
            <person name="Tomsovsky M."/>
            <person name="Tulloss R.E."/>
            <person name="Uehling J."/>
            <person name="Grigoriev I.V."/>
            <person name="Vagvolgyi C."/>
            <person name="Papp T."/>
            <person name="Martin F.M."/>
            <person name="Miettinen O."/>
            <person name="Hibbett D.S."/>
            <person name="Nagy L.G."/>
        </authorList>
    </citation>
    <scope>NUCLEOTIDE SEQUENCE [LARGE SCALE GENOMIC DNA]</scope>
    <source>
        <strain evidence="2 3">CBS 962.96</strain>
    </source>
</reference>
<keyword evidence="3" id="KW-1185">Reference proteome</keyword>
<dbReference type="AlphaFoldDB" id="A0A4S8MV68"/>
<accession>A0A4S8MV68</accession>
<gene>
    <name evidence="2" type="ORF">K435DRAFT_960096</name>
</gene>
<feature type="compositionally biased region" description="Polar residues" evidence="1">
    <location>
        <begin position="147"/>
        <end position="158"/>
    </location>
</feature>
<feature type="compositionally biased region" description="Polar residues" evidence="1">
    <location>
        <begin position="126"/>
        <end position="136"/>
    </location>
</feature>
<sequence>MASPPQLTLNTEITISYKDIFQQCMTLINQSVAVDLGFEYPNYHLWTEVATWASLVTAKLHHSTLTTAPQYNFYKAERPNTEGPPPRAVPIQTRSAGPDVQHCELPESPEYRDTVNFFLQGVLPQRQSPSDPQQLTHEAEPAAEDPANTTFGSQNNESITWRTPDGTVFRHLPLSVGLTTRPILPIILVENKALKLFEDIMMFLEAIGDEALSEERRSKLIARANRLVIGHLSQLKQQAQYVFCEYPGIEAVYGIIATGWWWRGWLLRKVEGNLEPAAEPIMKAPVPIYNDSLDGFHPELAKIWILATQMPTPEDVSKLKRSFTEEEAERGL</sequence>
<dbReference type="EMBL" id="ML179039">
    <property type="protein sequence ID" value="THV07157.1"/>
    <property type="molecule type" value="Genomic_DNA"/>
</dbReference>
<organism evidence="2 3">
    <name type="scientific">Dendrothele bispora (strain CBS 962.96)</name>
    <dbReference type="NCBI Taxonomy" id="1314807"/>
    <lineage>
        <taxon>Eukaryota</taxon>
        <taxon>Fungi</taxon>
        <taxon>Dikarya</taxon>
        <taxon>Basidiomycota</taxon>
        <taxon>Agaricomycotina</taxon>
        <taxon>Agaricomycetes</taxon>
        <taxon>Agaricomycetidae</taxon>
        <taxon>Agaricales</taxon>
        <taxon>Agaricales incertae sedis</taxon>
        <taxon>Dendrothele</taxon>
    </lineage>
</organism>
<protein>
    <submittedName>
        <fullName evidence="2">Uncharacterized protein</fullName>
    </submittedName>
</protein>
<name>A0A4S8MV68_DENBC</name>
<evidence type="ECO:0000313" key="3">
    <source>
        <dbReference type="Proteomes" id="UP000297245"/>
    </source>
</evidence>
<feature type="region of interest" description="Disordered" evidence="1">
    <location>
        <begin position="126"/>
        <end position="158"/>
    </location>
</feature>
<proteinExistence type="predicted"/>